<sequence>MFLPCSAVTAYPGLSHFRVCKDSCLTSGLTRSCLWLSVKVLEVCLMVSQYRCVKMKAVILAAGYGTRLLRDLHTHKNEQFRHLIGIPKPLLPIGECPLISYWVDALEATEISEVIVVTNDYYHNNFKEWAQKYKSVTLINDGSSSNEDRLGAVSCLQLAIDKIKVNDHILVIGGDTLFYEDFHLKDVIRRFQSLYKDNASANLVLSYTCKDEETRKYGILETDEDQRVRALREKPSPTDTTSRQACPCFYVLSKDTLQSVREFLQENKDAPLEEKDAPGHFLSWLVNRNPVYVYQISGRFDVGNLESYITCDRYFQEKIKNLPNYLQ</sequence>
<dbReference type="CDD" id="cd04181">
    <property type="entry name" value="NTP_transferase"/>
    <property type="match status" value="1"/>
</dbReference>
<evidence type="ECO:0000313" key="3">
    <source>
        <dbReference type="Proteomes" id="UP001295444"/>
    </source>
</evidence>
<name>A0AAD1WI54_PELCU</name>
<feature type="domain" description="Nucleotidyl transferase" evidence="1">
    <location>
        <begin position="56"/>
        <end position="312"/>
    </location>
</feature>
<proteinExistence type="predicted"/>
<dbReference type="PANTHER" id="PTHR42883:SF2">
    <property type="entry name" value="THYMIDYLYLTRANSFERASE"/>
    <property type="match status" value="1"/>
</dbReference>
<dbReference type="PANTHER" id="PTHR42883">
    <property type="entry name" value="GLUCOSE-1-PHOSPHATE THYMIDYLTRANSFERASE"/>
    <property type="match status" value="1"/>
</dbReference>
<dbReference type="Gene3D" id="3.90.550.10">
    <property type="entry name" value="Spore Coat Polysaccharide Biosynthesis Protein SpsA, Chain A"/>
    <property type="match status" value="1"/>
</dbReference>
<evidence type="ECO:0000259" key="1">
    <source>
        <dbReference type="Pfam" id="PF00483"/>
    </source>
</evidence>
<dbReference type="EMBL" id="OW240918">
    <property type="protein sequence ID" value="CAH2306540.1"/>
    <property type="molecule type" value="Genomic_DNA"/>
</dbReference>
<gene>
    <name evidence="2" type="ORF">PECUL_23A058876</name>
</gene>
<protein>
    <submittedName>
        <fullName evidence="2">Mannose-1-phosphate guanyltransferase-like</fullName>
    </submittedName>
</protein>
<dbReference type="Proteomes" id="UP001295444">
    <property type="component" value="Chromosome 07"/>
</dbReference>
<keyword evidence="3" id="KW-1185">Reference proteome</keyword>
<dbReference type="AlphaFoldDB" id="A0AAD1WI54"/>
<reference evidence="2" key="1">
    <citation type="submission" date="2022-03" db="EMBL/GenBank/DDBJ databases">
        <authorList>
            <person name="Alioto T."/>
            <person name="Alioto T."/>
            <person name="Gomez Garrido J."/>
        </authorList>
    </citation>
    <scope>NUCLEOTIDE SEQUENCE</scope>
</reference>
<evidence type="ECO:0000313" key="2">
    <source>
        <dbReference type="EMBL" id="CAH2306540.1"/>
    </source>
</evidence>
<dbReference type="Pfam" id="PF00483">
    <property type="entry name" value="NTP_transferase"/>
    <property type="match status" value="1"/>
</dbReference>
<organism evidence="2 3">
    <name type="scientific">Pelobates cultripes</name>
    <name type="common">Western spadefoot toad</name>
    <dbReference type="NCBI Taxonomy" id="61616"/>
    <lineage>
        <taxon>Eukaryota</taxon>
        <taxon>Metazoa</taxon>
        <taxon>Chordata</taxon>
        <taxon>Craniata</taxon>
        <taxon>Vertebrata</taxon>
        <taxon>Euteleostomi</taxon>
        <taxon>Amphibia</taxon>
        <taxon>Batrachia</taxon>
        <taxon>Anura</taxon>
        <taxon>Pelobatoidea</taxon>
        <taxon>Pelobatidae</taxon>
        <taxon>Pelobates</taxon>
    </lineage>
</organism>
<dbReference type="SUPFAM" id="SSF53448">
    <property type="entry name" value="Nucleotide-diphospho-sugar transferases"/>
    <property type="match status" value="1"/>
</dbReference>
<dbReference type="InterPro" id="IPR029044">
    <property type="entry name" value="Nucleotide-diphossugar_trans"/>
</dbReference>
<dbReference type="InterPro" id="IPR005835">
    <property type="entry name" value="NTP_transferase_dom"/>
</dbReference>
<accession>A0AAD1WI54</accession>